<organism evidence="2 3">
    <name type="scientific">Tianweitania sediminis</name>
    <dbReference type="NCBI Taxonomy" id="1502156"/>
    <lineage>
        <taxon>Bacteria</taxon>
        <taxon>Pseudomonadati</taxon>
        <taxon>Pseudomonadota</taxon>
        <taxon>Alphaproteobacteria</taxon>
        <taxon>Hyphomicrobiales</taxon>
        <taxon>Phyllobacteriaceae</taxon>
        <taxon>Tianweitania</taxon>
    </lineage>
</organism>
<evidence type="ECO:0000313" key="3">
    <source>
        <dbReference type="Proteomes" id="UP000666240"/>
    </source>
</evidence>
<evidence type="ECO:0008006" key="4">
    <source>
        <dbReference type="Google" id="ProtNLM"/>
    </source>
</evidence>
<dbReference type="RefSeq" id="WP_209335740.1">
    <property type="nucleotide sequence ID" value="NZ_JAGIYY010000004.1"/>
</dbReference>
<name>A0A8J7RJP3_9HYPH</name>
<keyword evidence="1" id="KW-0732">Signal</keyword>
<protein>
    <recommendedName>
        <fullName evidence="4">Tat pathway signal sequence domain protein</fullName>
    </recommendedName>
</protein>
<evidence type="ECO:0000313" key="2">
    <source>
        <dbReference type="EMBL" id="MBP0439706.1"/>
    </source>
</evidence>
<accession>A0A8J7RJP3</accession>
<dbReference type="EMBL" id="JAGIYY010000004">
    <property type="protein sequence ID" value="MBP0439706.1"/>
    <property type="molecule type" value="Genomic_DNA"/>
</dbReference>
<feature type="signal peptide" evidence="1">
    <location>
        <begin position="1"/>
        <end position="26"/>
    </location>
</feature>
<gene>
    <name evidence="2" type="ORF">J5Y06_13680</name>
</gene>
<comment type="caution">
    <text evidence="2">The sequence shown here is derived from an EMBL/GenBank/DDBJ whole genome shotgun (WGS) entry which is preliminary data.</text>
</comment>
<sequence length="146" mass="15032">MKFMTKVTAGAASALMLLSGATAAVAQTPAASLALELNALEASDNGCRLTFVVNNGFSDALDRAAFEIAIFNSEGVVDRLTVLEFKELPAGKTKVTRFNLSGADCSKISRILINEVTDCAGAGVDAAACRAALKATSRADAVQFGV</sequence>
<dbReference type="AlphaFoldDB" id="A0A8J7RJP3"/>
<feature type="chain" id="PRO_5035166202" description="Tat pathway signal sequence domain protein" evidence="1">
    <location>
        <begin position="27"/>
        <end position="146"/>
    </location>
</feature>
<dbReference type="Proteomes" id="UP000666240">
    <property type="component" value="Unassembled WGS sequence"/>
</dbReference>
<proteinExistence type="predicted"/>
<keyword evidence="3" id="KW-1185">Reference proteome</keyword>
<evidence type="ECO:0000256" key="1">
    <source>
        <dbReference type="SAM" id="SignalP"/>
    </source>
</evidence>
<reference evidence="2" key="1">
    <citation type="submission" date="2021-03" db="EMBL/GenBank/DDBJ databases">
        <title>Genome sequencing and assembly of Tianweitania sediminis.</title>
        <authorList>
            <person name="Chhetri G."/>
        </authorList>
    </citation>
    <scope>NUCLEOTIDE SEQUENCE</scope>
    <source>
        <strain evidence="2">Z8</strain>
    </source>
</reference>